<organism evidence="2 3">
    <name type="scientific">Actinidia rufa</name>
    <dbReference type="NCBI Taxonomy" id="165716"/>
    <lineage>
        <taxon>Eukaryota</taxon>
        <taxon>Viridiplantae</taxon>
        <taxon>Streptophyta</taxon>
        <taxon>Embryophyta</taxon>
        <taxon>Tracheophyta</taxon>
        <taxon>Spermatophyta</taxon>
        <taxon>Magnoliopsida</taxon>
        <taxon>eudicotyledons</taxon>
        <taxon>Gunneridae</taxon>
        <taxon>Pentapetalae</taxon>
        <taxon>asterids</taxon>
        <taxon>Ericales</taxon>
        <taxon>Actinidiaceae</taxon>
        <taxon>Actinidia</taxon>
    </lineage>
</organism>
<protein>
    <recommendedName>
        <fullName evidence="1">Reverse transcriptase zinc-binding domain-containing protein</fullName>
    </recommendedName>
</protein>
<gene>
    <name evidence="2" type="ORF">Acr_15g0011490</name>
</gene>
<comment type="caution">
    <text evidence="2">The sequence shown here is derived from an EMBL/GenBank/DDBJ whole genome shotgun (WGS) entry which is preliminary data.</text>
</comment>
<accession>A0A7J0FV42</accession>
<dbReference type="InterPro" id="IPR026960">
    <property type="entry name" value="RVT-Znf"/>
</dbReference>
<name>A0A7J0FV42_9ERIC</name>
<evidence type="ECO:0000259" key="1">
    <source>
        <dbReference type="Pfam" id="PF13966"/>
    </source>
</evidence>
<feature type="domain" description="Reverse transcriptase zinc-binding" evidence="1">
    <location>
        <begin position="137"/>
        <end position="172"/>
    </location>
</feature>
<proteinExistence type="predicted"/>
<sequence length="209" mass="23686">MTLPQGSSWTVMKLFKLWDMAQSLIKSVVGNGCDTFSYGLIITPHLGPLYKRFGEGVVRDFRSSDLQAKVSSRICESDWKWPRQSNRAIISIVAHTLPNFKPNVALRGKVVWIPATDGSYFVKSAWKSIRLPRPKVPWLTAWGMGVDPSCVLCHQDVESHEHLFFRCSFSGQILAKVLNRFQVIRSPIGWSEELEWATGNWISSDFGMP</sequence>
<evidence type="ECO:0000313" key="2">
    <source>
        <dbReference type="EMBL" id="GFZ02541.1"/>
    </source>
</evidence>
<keyword evidence="3" id="KW-1185">Reference proteome</keyword>
<dbReference type="Pfam" id="PF13966">
    <property type="entry name" value="zf-RVT"/>
    <property type="match status" value="1"/>
</dbReference>
<dbReference type="EMBL" id="BJWL01000015">
    <property type="protein sequence ID" value="GFZ02541.1"/>
    <property type="molecule type" value="Genomic_DNA"/>
</dbReference>
<evidence type="ECO:0000313" key="3">
    <source>
        <dbReference type="Proteomes" id="UP000585474"/>
    </source>
</evidence>
<dbReference type="AlphaFoldDB" id="A0A7J0FV42"/>
<reference evidence="2 3" key="1">
    <citation type="submission" date="2019-07" db="EMBL/GenBank/DDBJ databases">
        <title>De Novo Assembly of kiwifruit Actinidia rufa.</title>
        <authorList>
            <person name="Sugita-Konishi S."/>
            <person name="Sato K."/>
            <person name="Mori E."/>
            <person name="Abe Y."/>
            <person name="Kisaki G."/>
            <person name="Hamano K."/>
            <person name="Suezawa K."/>
            <person name="Otani M."/>
            <person name="Fukuda T."/>
            <person name="Manabe T."/>
            <person name="Gomi K."/>
            <person name="Tabuchi M."/>
            <person name="Akimitsu K."/>
            <person name="Kataoka I."/>
        </authorList>
    </citation>
    <scope>NUCLEOTIDE SEQUENCE [LARGE SCALE GENOMIC DNA]</scope>
    <source>
        <strain evidence="3">cv. Fuchu</strain>
    </source>
</reference>
<dbReference type="OrthoDB" id="1748554at2759"/>
<dbReference type="Proteomes" id="UP000585474">
    <property type="component" value="Unassembled WGS sequence"/>
</dbReference>